<feature type="domain" description="DUF6533" evidence="2">
    <location>
        <begin position="22"/>
        <end position="66"/>
    </location>
</feature>
<sequence>MSFYLPVASALMDEVDLGNARYSLVVALTCFLYDHALNFAEEMEFVWSRKFNWATLAYLFMKVVTPAMLVGGLGVMSLVDVSNQMCCYRAVQCRGFSHRDNMWRRTIDAPVRTSMQHASSQGGYSSSIYAFTLRSPSSILPSASFFYQGYTTLRMGRR</sequence>
<evidence type="ECO:0000256" key="1">
    <source>
        <dbReference type="SAM" id="Phobius"/>
    </source>
</evidence>
<keyword evidence="1" id="KW-0472">Membrane</keyword>
<keyword evidence="1" id="KW-0812">Transmembrane</keyword>
<name>A0A165DKP7_EXIGL</name>
<dbReference type="InParanoid" id="A0A165DKP7"/>
<accession>A0A165DKP7</accession>
<dbReference type="Proteomes" id="UP000077266">
    <property type="component" value="Unassembled WGS sequence"/>
</dbReference>
<dbReference type="AlphaFoldDB" id="A0A165DKP7"/>
<feature type="transmembrane region" description="Helical" evidence="1">
    <location>
        <begin position="51"/>
        <end position="79"/>
    </location>
</feature>
<reference evidence="3 4" key="1">
    <citation type="journal article" date="2016" name="Mol. Biol. Evol.">
        <title>Comparative Genomics of Early-Diverging Mushroom-Forming Fungi Provides Insights into the Origins of Lignocellulose Decay Capabilities.</title>
        <authorList>
            <person name="Nagy L.G."/>
            <person name="Riley R."/>
            <person name="Tritt A."/>
            <person name="Adam C."/>
            <person name="Daum C."/>
            <person name="Floudas D."/>
            <person name="Sun H."/>
            <person name="Yadav J.S."/>
            <person name="Pangilinan J."/>
            <person name="Larsson K.H."/>
            <person name="Matsuura K."/>
            <person name="Barry K."/>
            <person name="Labutti K."/>
            <person name="Kuo R."/>
            <person name="Ohm R.A."/>
            <person name="Bhattacharya S.S."/>
            <person name="Shirouzu T."/>
            <person name="Yoshinaga Y."/>
            <person name="Martin F.M."/>
            <person name="Grigoriev I.V."/>
            <person name="Hibbett D.S."/>
        </authorList>
    </citation>
    <scope>NUCLEOTIDE SEQUENCE [LARGE SCALE GENOMIC DNA]</scope>
    <source>
        <strain evidence="3 4">HHB12029</strain>
    </source>
</reference>
<protein>
    <recommendedName>
        <fullName evidence="2">DUF6533 domain-containing protein</fullName>
    </recommendedName>
</protein>
<evidence type="ECO:0000313" key="3">
    <source>
        <dbReference type="EMBL" id="KZV84783.1"/>
    </source>
</evidence>
<keyword evidence="1" id="KW-1133">Transmembrane helix</keyword>
<evidence type="ECO:0000313" key="4">
    <source>
        <dbReference type="Proteomes" id="UP000077266"/>
    </source>
</evidence>
<dbReference type="OrthoDB" id="2769707at2759"/>
<keyword evidence="4" id="KW-1185">Reference proteome</keyword>
<dbReference type="EMBL" id="KV426211">
    <property type="protein sequence ID" value="KZV84783.1"/>
    <property type="molecule type" value="Genomic_DNA"/>
</dbReference>
<proteinExistence type="predicted"/>
<dbReference type="InterPro" id="IPR045340">
    <property type="entry name" value="DUF6533"/>
</dbReference>
<gene>
    <name evidence="3" type="ORF">EXIGLDRAFT_278345</name>
</gene>
<organism evidence="3 4">
    <name type="scientific">Exidia glandulosa HHB12029</name>
    <dbReference type="NCBI Taxonomy" id="1314781"/>
    <lineage>
        <taxon>Eukaryota</taxon>
        <taxon>Fungi</taxon>
        <taxon>Dikarya</taxon>
        <taxon>Basidiomycota</taxon>
        <taxon>Agaricomycotina</taxon>
        <taxon>Agaricomycetes</taxon>
        <taxon>Auriculariales</taxon>
        <taxon>Exidiaceae</taxon>
        <taxon>Exidia</taxon>
    </lineage>
</organism>
<evidence type="ECO:0000259" key="2">
    <source>
        <dbReference type="Pfam" id="PF20151"/>
    </source>
</evidence>
<dbReference type="Pfam" id="PF20151">
    <property type="entry name" value="DUF6533"/>
    <property type="match status" value="1"/>
</dbReference>